<accession>A0ABW5BPW2</accession>
<keyword evidence="2" id="KW-1185">Reference proteome</keyword>
<dbReference type="EMBL" id="JBHUIK010000001">
    <property type="protein sequence ID" value="MFD2212147.1"/>
    <property type="molecule type" value="Genomic_DNA"/>
</dbReference>
<comment type="caution">
    <text evidence="1">The sequence shown here is derived from an EMBL/GenBank/DDBJ whole genome shotgun (WGS) entry which is preliminary data.</text>
</comment>
<dbReference type="RefSeq" id="WP_247342974.1">
    <property type="nucleotide sequence ID" value="NZ_CP095550.1"/>
</dbReference>
<dbReference type="Pfam" id="PF10903">
    <property type="entry name" value="DUF2691"/>
    <property type="match status" value="1"/>
</dbReference>
<reference evidence="2" key="1">
    <citation type="journal article" date="2019" name="Int. J. Syst. Evol. Microbiol.">
        <title>The Global Catalogue of Microorganisms (GCM) 10K type strain sequencing project: providing services to taxonomists for standard genome sequencing and annotation.</title>
        <authorList>
            <consortium name="The Broad Institute Genomics Platform"/>
            <consortium name="The Broad Institute Genome Sequencing Center for Infectious Disease"/>
            <person name="Wu L."/>
            <person name="Ma J."/>
        </authorList>
    </citation>
    <scope>NUCLEOTIDE SEQUENCE [LARGE SCALE GENOMIC DNA]</scope>
    <source>
        <strain evidence="2">CGMCC 1.15474</strain>
    </source>
</reference>
<organism evidence="1 2">
    <name type="scientific">Metabacillus endolithicus</name>
    <dbReference type="NCBI Taxonomy" id="1535204"/>
    <lineage>
        <taxon>Bacteria</taxon>
        <taxon>Bacillati</taxon>
        <taxon>Bacillota</taxon>
        <taxon>Bacilli</taxon>
        <taxon>Bacillales</taxon>
        <taxon>Bacillaceae</taxon>
        <taxon>Metabacillus</taxon>
    </lineage>
</organism>
<dbReference type="Proteomes" id="UP001597318">
    <property type="component" value="Unassembled WGS sequence"/>
</dbReference>
<evidence type="ECO:0000313" key="2">
    <source>
        <dbReference type="Proteomes" id="UP001597318"/>
    </source>
</evidence>
<sequence length="155" mass="18073">MERGISFEIPNKYGSLLGEILKPFDSTKFIWRSGGEESYLLKGDELGELLFKDELNWMEGIHFKELIEDNNYYLIFADLKAYPKINQGDDIKTYEDFLKSDCQFVLLVVDSTYVTIYCKDFESLKSLYENAKNKGFDNLQCITINNDTRANLTVW</sequence>
<dbReference type="InterPro" id="IPR020216">
    <property type="entry name" value="Uncharacterised_YncE"/>
</dbReference>
<gene>
    <name evidence="1" type="ORF">ACFSKK_00305</name>
</gene>
<protein>
    <submittedName>
        <fullName evidence="1">DUF2691 family protein</fullName>
    </submittedName>
</protein>
<evidence type="ECO:0000313" key="1">
    <source>
        <dbReference type="EMBL" id="MFD2212147.1"/>
    </source>
</evidence>
<proteinExistence type="predicted"/>
<name>A0ABW5BPW2_9BACI</name>